<keyword evidence="1" id="KW-0472">Membrane</keyword>
<dbReference type="Pfam" id="PF24266">
    <property type="entry name" value="HTH_HVO_0163_N"/>
    <property type="match status" value="1"/>
</dbReference>
<dbReference type="Gene3D" id="1.10.10.10">
    <property type="entry name" value="Winged helix-like DNA-binding domain superfamily/Winged helix DNA-binding domain"/>
    <property type="match status" value="1"/>
</dbReference>
<protein>
    <recommendedName>
        <fullName evidence="2">HVO-0163 N-terminal HTH domain-containing protein</fullName>
    </recommendedName>
</protein>
<feature type="transmembrane region" description="Helical" evidence="1">
    <location>
        <begin position="12"/>
        <end position="36"/>
    </location>
</feature>
<sequence length="218" mass="23730">MALLQQWRSRRSWAVDGIIALGGAAMGISALIPALIPPISEGTISSPTEHPWEHPVRAKILITLEKSPGLHFRELQRRMNAANGTLRHHLDVLVNEKTVSIIPVNGRTCYYAGAPAQIEILLGTGVRDEKRAAAMLPVGLSSLQKSIVVRLAVSCIPESQAQLARDLGRSRSAVHSAICVLRNRGIISANKLALADHLSGLKTSKIEYNWLDLRAEYA</sequence>
<evidence type="ECO:0000256" key="1">
    <source>
        <dbReference type="SAM" id="Phobius"/>
    </source>
</evidence>
<evidence type="ECO:0000313" key="3">
    <source>
        <dbReference type="EMBL" id="ANV79307.1"/>
    </source>
</evidence>
<dbReference type="PANTHER" id="PTHR36216">
    <property type="entry name" value="TRANSCRIPTIONAL REGULATOR, TRMB"/>
    <property type="match status" value="1"/>
</dbReference>
<keyword evidence="1" id="KW-1133">Transmembrane helix</keyword>
<dbReference type="PANTHER" id="PTHR36216:SF1">
    <property type="entry name" value="HTH ARSR-TYPE DOMAIN-CONTAINING PROTEIN"/>
    <property type="match status" value="1"/>
</dbReference>
<dbReference type="InterPro" id="IPR036388">
    <property type="entry name" value="WH-like_DNA-bd_sf"/>
</dbReference>
<reference evidence="3" key="1">
    <citation type="submission" date="2014-11" db="EMBL/GenBank/DDBJ databases">
        <authorList>
            <person name="Zhu J."/>
            <person name="Qi W."/>
            <person name="Song R."/>
        </authorList>
    </citation>
    <scope>NUCLEOTIDE SEQUENCE</scope>
</reference>
<organism evidence="3">
    <name type="scientific">uncultured Poseidoniia archaeon</name>
    <dbReference type="NCBI Taxonomy" id="1697135"/>
    <lineage>
        <taxon>Archaea</taxon>
        <taxon>Methanobacteriati</taxon>
        <taxon>Thermoplasmatota</taxon>
        <taxon>Candidatus Poseidoniia</taxon>
        <taxon>environmental samples</taxon>
    </lineage>
</organism>
<dbReference type="CDD" id="cd00090">
    <property type="entry name" value="HTH_ARSR"/>
    <property type="match status" value="1"/>
</dbReference>
<keyword evidence="1" id="KW-0812">Transmembrane</keyword>
<feature type="domain" description="HVO-0163 N-terminal HTH" evidence="2">
    <location>
        <begin position="56"/>
        <end position="113"/>
    </location>
</feature>
<name>A0A1B1TAJ0_9ARCH</name>
<evidence type="ECO:0000259" key="2">
    <source>
        <dbReference type="Pfam" id="PF24266"/>
    </source>
</evidence>
<proteinExistence type="predicted"/>
<dbReference type="EMBL" id="KP211819">
    <property type="protein sequence ID" value="ANV79307.1"/>
    <property type="molecule type" value="Genomic_DNA"/>
</dbReference>
<dbReference type="InterPro" id="IPR036390">
    <property type="entry name" value="WH_DNA-bd_sf"/>
</dbReference>
<accession>A0A1B1TAJ0</accession>
<reference evidence="3" key="2">
    <citation type="journal article" date="2015" name="ISME J.">
        <title>A new class of marine Euryarchaeota group II from the Mediterranean deep chlorophyll maximum.</title>
        <authorList>
            <person name="Martin-Cuadrado A.B."/>
            <person name="Garcia-Heredia I."/>
            <person name="Molto A.G."/>
            <person name="Lopez-Ubeda R."/>
            <person name="Kimes N."/>
            <person name="Lopez-Garcia P."/>
            <person name="Moreira D."/>
            <person name="Rodriguez-Valera F."/>
        </authorList>
    </citation>
    <scope>NUCLEOTIDE SEQUENCE</scope>
</reference>
<dbReference type="AlphaFoldDB" id="A0A1B1TAJ0"/>
<dbReference type="InterPro" id="IPR056504">
    <property type="entry name" value="HTH_HVO_0163_N"/>
</dbReference>
<dbReference type="InterPro" id="IPR011991">
    <property type="entry name" value="ArsR-like_HTH"/>
</dbReference>
<dbReference type="SUPFAM" id="SSF46785">
    <property type="entry name" value="Winged helix' DNA-binding domain"/>
    <property type="match status" value="1"/>
</dbReference>